<evidence type="ECO:0000256" key="2">
    <source>
        <dbReference type="SAM" id="MobiDB-lite"/>
    </source>
</evidence>
<evidence type="ECO:0000313" key="4">
    <source>
        <dbReference type="EMBL" id="ACF46120.1"/>
    </source>
</evidence>
<dbReference type="RefSeq" id="WP_012505657.1">
    <property type="nucleotide sequence ID" value="NC_011059.1"/>
</dbReference>
<keyword evidence="1" id="KW-0175">Coiled coil</keyword>
<reference evidence="4" key="1">
    <citation type="submission" date="2008-06" db="EMBL/GenBank/DDBJ databases">
        <title>Complete sequence of chromosome of Prosthecochloris aestuarii DSM 271.</title>
        <authorList>
            <consortium name="US DOE Joint Genome Institute"/>
            <person name="Lucas S."/>
            <person name="Copeland A."/>
            <person name="Lapidus A."/>
            <person name="Glavina del Rio T."/>
            <person name="Dalin E."/>
            <person name="Tice H."/>
            <person name="Bruce D."/>
            <person name="Goodwin L."/>
            <person name="Pitluck S."/>
            <person name="Schmutz J."/>
            <person name="Larimer F."/>
            <person name="Land M."/>
            <person name="Hauser L."/>
            <person name="Kyrpides N."/>
            <person name="Anderson I."/>
            <person name="Liu Z."/>
            <person name="Li T."/>
            <person name="Zhao F."/>
            <person name="Overmann J."/>
            <person name="Bryant D.A."/>
            <person name="Richardson P."/>
        </authorList>
    </citation>
    <scope>NUCLEOTIDE SEQUENCE [LARGE SCALE GENOMIC DNA]</scope>
    <source>
        <strain evidence="4">DSM 271</strain>
    </source>
</reference>
<dbReference type="Pfam" id="PF01935">
    <property type="entry name" value="DUF87"/>
    <property type="match status" value="1"/>
</dbReference>
<dbReference type="EMBL" id="CP001108">
    <property type="protein sequence ID" value="ACF46120.1"/>
    <property type="molecule type" value="Genomic_DNA"/>
</dbReference>
<feature type="region of interest" description="Disordered" evidence="2">
    <location>
        <begin position="470"/>
        <end position="501"/>
    </location>
</feature>
<dbReference type="Proteomes" id="UP000002725">
    <property type="component" value="Chromosome"/>
</dbReference>
<feature type="domain" description="Helicase HerA central" evidence="3">
    <location>
        <begin position="26"/>
        <end position="81"/>
    </location>
</feature>
<evidence type="ECO:0000313" key="5">
    <source>
        <dbReference type="Proteomes" id="UP000002725"/>
    </source>
</evidence>
<dbReference type="InterPro" id="IPR051162">
    <property type="entry name" value="T4SS_component"/>
</dbReference>
<dbReference type="SUPFAM" id="SSF52540">
    <property type="entry name" value="P-loop containing nucleoside triphosphate hydrolases"/>
    <property type="match status" value="1"/>
</dbReference>
<dbReference type="Gene3D" id="3.40.50.300">
    <property type="entry name" value="P-loop containing nucleotide triphosphate hydrolases"/>
    <property type="match status" value="2"/>
</dbReference>
<dbReference type="eggNOG" id="COG0433">
    <property type="taxonomic scope" value="Bacteria"/>
</dbReference>
<feature type="coiled-coil region" evidence="1">
    <location>
        <begin position="756"/>
        <end position="790"/>
    </location>
</feature>
<dbReference type="InterPro" id="IPR027417">
    <property type="entry name" value="P-loop_NTPase"/>
</dbReference>
<organism evidence="4 5">
    <name type="scientific">Prosthecochloris aestuarii (strain DSM 271 / SK 413)</name>
    <dbReference type="NCBI Taxonomy" id="290512"/>
    <lineage>
        <taxon>Bacteria</taxon>
        <taxon>Pseudomonadati</taxon>
        <taxon>Chlorobiota</taxon>
        <taxon>Chlorobiia</taxon>
        <taxon>Chlorobiales</taxon>
        <taxon>Chlorobiaceae</taxon>
        <taxon>Prosthecochloris</taxon>
    </lineage>
</organism>
<evidence type="ECO:0000259" key="3">
    <source>
        <dbReference type="Pfam" id="PF01935"/>
    </source>
</evidence>
<name>B4S7T3_PROA2</name>
<dbReference type="STRING" id="290512.Paes_1085"/>
<dbReference type="PANTHER" id="PTHR30121:SF6">
    <property type="entry name" value="SLR6007 PROTEIN"/>
    <property type="match status" value="1"/>
</dbReference>
<dbReference type="PANTHER" id="PTHR30121">
    <property type="entry name" value="UNCHARACTERIZED PROTEIN YJGR-RELATED"/>
    <property type="match status" value="1"/>
</dbReference>
<gene>
    <name evidence="4" type="ordered locus">Paes_1085</name>
</gene>
<dbReference type="InterPro" id="IPR002789">
    <property type="entry name" value="HerA_central"/>
</dbReference>
<accession>B4S7T3</accession>
<dbReference type="KEGG" id="paa:Paes_1085"/>
<sequence length="847" mass="95333">MKLDQERLGSFYLGAEYNPETGKRLEQPVHYDARDLTTHALCVGMTGSGKTGLCIGLLEEAALDHIPTIMIDPKGDITNLLLQFPDMKPEDFEPWINEDDARRKGMSRQEYAADTAETWRNGLADWGIGPERIQMLKESSGLTIYTPGSDAGVPISILGSLKSPKLSFEEHGEAIRERITGTVSALLGLTGIKADRIRSREAILLAAIFDHFWRQGEDIDLQRLILSIQTPPLRQIGVFDTDTFFPEKERFDMALAFNNLLASPGFQGWLEGESLDIDTLMYSAEGKPRQSIFYLAHLNESERMFFVTLLLENMLTWMRAQSGTTSLRALLYFDEVFGFLPPVSEPSSKRPLMTMLKQARAFGLGCVLVTQNPVDVDYKALTNTGTWFIGKLQAERDKARVLEGLKNAISQAGGNGDAVDYDALITGLGSRVFLMHNIHEDKPVIFHTRWAMSYLRGPLTRPQVRRLMDEAGREASPKRAPGPSTSLPSRSAKAALASHEPPAGYSASAPVLGASLRPLFLPVRISRDEAVAAVNEEHRGGLQHIDAVLLYEPALLGDADVHFFDKKRGIQEKTRTRLLLPLHAADDAPDWNDADSIPLDEHRLEGEPGVFEPEEGPFFGAVPQSVNSSREMSGMQKKLADMLYYSAKQQINVHPDLDIFQHPDETQRNFLIRLQQAARERRDQQVDKLEEKYAKQIHRLQDKLRKEERELAEDEMEHQNRRNSELIGIGETVLGFFMGRRSTRGVSGALNRRRMTAKAKADIEESHEEIALLEEEIRDLQSAMESEVKQITSRWENVEQELVSEELSPRRTDIDVHRVTLVWRPYWRMSFDNGSGAHNTTIPACEL</sequence>
<proteinExistence type="predicted"/>
<protein>
    <recommendedName>
        <fullName evidence="3">Helicase HerA central domain-containing protein</fullName>
    </recommendedName>
</protein>
<evidence type="ECO:0000256" key="1">
    <source>
        <dbReference type="SAM" id="Coils"/>
    </source>
</evidence>
<keyword evidence="5" id="KW-1185">Reference proteome</keyword>
<dbReference type="AlphaFoldDB" id="B4S7T3"/>
<dbReference type="HOGENOM" id="CLU_017077_0_0_10"/>
<feature type="coiled-coil region" evidence="1">
    <location>
        <begin position="672"/>
        <end position="724"/>
    </location>
</feature>